<gene>
    <name evidence="2" type="ORF">J2Z60_000579</name>
</gene>
<name>A0ABS4MCK0_9LACO</name>
<accession>A0ABS4MCK0</accession>
<evidence type="ECO:0000313" key="2">
    <source>
        <dbReference type="EMBL" id="MBP2057415.1"/>
    </source>
</evidence>
<sequence>MSKVTKLSGSYPTKPSIILTELKLKILLVINNFLYTVSIISTAIILFKCHLSLLRLVNLV</sequence>
<keyword evidence="1" id="KW-0812">Transmembrane</keyword>
<dbReference type="EMBL" id="JAGGLU010000002">
    <property type="protein sequence ID" value="MBP2057415.1"/>
    <property type="molecule type" value="Genomic_DNA"/>
</dbReference>
<reference evidence="2 3" key="1">
    <citation type="submission" date="2021-03" db="EMBL/GenBank/DDBJ databases">
        <title>Genomic Encyclopedia of Type Strains, Phase IV (KMG-IV): sequencing the most valuable type-strain genomes for metagenomic binning, comparative biology and taxonomic classification.</title>
        <authorList>
            <person name="Goeker M."/>
        </authorList>
    </citation>
    <scope>NUCLEOTIDE SEQUENCE [LARGE SCALE GENOMIC DNA]</scope>
    <source>
        <strain evidence="2 3">DSM 101872</strain>
    </source>
</reference>
<evidence type="ECO:0000313" key="3">
    <source>
        <dbReference type="Proteomes" id="UP001519292"/>
    </source>
</evidence>
<evidence type="ECO:0000256" key="1">
    <source>
        <dbReference type="SAM" id="Phobius"/>
    </source>
</evidence>
<comment type="caution">
    <text evidence="2">The sequence shown here is derived from an EMBL/GenBank/DDBJ whole genome shotgun (WGS) entry which is preliminary data.</text>
</comment>
<feature type="transmembrane region" description="Helical" evidence="1">
    <location>
        <begin position="26"/>
        <end position="47"/>
    </location>
</feature>
<organism evidence="2 3">
    <name type="scientific">Lactobacillus colini</name>
    <dbReference type="NCBI Taxonomy" id="1819254"/>
    <lineage>
        <taxon>Bacteria</taxon>
        <taxon>Bacillati</taxon>
        <taxon>Bacillota</taxon>
        <taxon>Bacilli</taxon>
        <taxon>Lactobacillales</taxon>
        <taxon>Lactobacillaceae</taxon>
        <taxon>Lactobacillus</taxon>
    </lineage>
</organism>
<protein>
    <submittedName>
        <fullName evidence="2">Uncharacterized protein</fullName>
    </submittedName>
</protein>
<keyword evidence="3" id="KW-1185">Reference proteome</keyword>
<proteinExistence type="predicted"/>
<dbReference type="Proteomes" id="UP001519292">
    <property type="component" value="Unassembled WGS sequence"/>
</dbReference>
<keyword evidence="1" id="KW-1133">Transmembrane helix</keyword>
<keyword evidence="1" id="KW-0472">Membrane</keyword>